<keyword evidence="2" id="KW-1185">Reference proteome</keyword>
<name>A0A6P2CXE0_9BACT</name>
<evidence type="ECO:0000313" key="1">
    <source>
        <dbReference type="EMBL" id="VTR93609.1"/>
    </source>
</evidence>
<dbReference type="AlphaFoldDB" id="A0A6P2CXE0"/>
<organism evidence="1 2">
    <name type="scientific">Gemmata massiliana</name>
    <dbReference type="NCBI Taxonomy" id="1210884"/>
    <lineage>
        <taxon>Bacteria</taxon>
        <taxon>Pseudomonadati</taxon>
        <taxon>Planctomycetota</taxon>
        <taxon>Planctomycetia</taxon>
        <taxon>Gemmatales</taxon>
        <taxon>Gemmataceae</taxon>
        <taxon>Gemmata</taxon>
    </lineage>
</organism>
<dbReference type="KEGG" id="gms:SOIL9_41050"/>
<accession>A0A6P2CXE0</accession>
<sequence>MLQFGPRCIWGETSPAPRSTDITSARGLQFGPRCIWGETRSRRTRAVRRSGCFNSAPDVSGERPTDADPNGWRSLASIRPQMYLGRDMSFSIRKSPRRPRLQFGPRCIWGETPVYCRVNSTRESFNSAPDVSGERRDDGVQIVYAASASIRPQMYLGRDVEPEFDAQPPRARRFNSAPDVSGERPCCHTADRVVESFNSAPDVSGERHPCG</sequence>
<dbReference type="EMBL" id="LR593886">
    <property type="protein sequence ID" value="VTR93609.1"/>
    <property type="molecule type" value="Genomic_DNA"/>
</dbReference>
<reference evidence="1 2" key="1">
    <citation type="submission" date="2019-05" db="EMBL/GenBank/DDBJ databases">
        <authorList>
            <consortium name="Science for Life Laboratories"/>
        </authorList>
    </citation>
    <scope>NUCLEOTIDE SEQUENCE [LARGE SCALE GENOMIC DNA]</scope>
    <source>
        <strain evidence="1">Soil9</strain>
    </source>
</reference>
<evidence type="ECO:0000313" key="2">
    <source>
        <dbReference type="Proteomes" id="UP000464178"/>
    </source>
</evidence>
<gene>
    <name evidence="1" type="ORF">SOIL9_41050</name>
</gene>
<proteinExistence type="predicted"/>
<protein>
    <submittedName>
        <fullName evidence="1">Uncharacterized protein</fullName>
    </submittedName>
</protein>
<dbReference type="Proteomes" id="UP000464178">
    <property type="component" value="Chromosome"/>
</dbReference>